<proteinExistence type="predicted"/>
<dbReference type="Proteomes" id="UP000197138">
    <property type="component" value="Unassembled WGS sequence"/>
</dbReference>
<dbReference type="AlphaFoldDB" id="A0A218WJH8"/>
<name>A0A218WJH8_PUNGR</name>
<reference evidence="2" key="1">
    <citation type="journal article" date="2017" name="Plant J.">
        <title>The pomegranate (Punica granatum L.) genome and the genomics of punicalagin biosynthesis.</title>
        <authorList>
            <person name="Qin G."/>
            <person name="Xu C."/>
            <person name="Ming R."/>
            <person name="Tang H."/>
            <person name="Guyot R."/>
            <person name="Kramer E.M."/>
            <person name="Hu Y."/>
            <person name="Yi X."/>
            <person name="Qi Y."/>
            <person name="Xu X."/>
            <person name="Gao Z."/>
            <person name="Pan H."/>
            <person name="Jian J."/>
            <person name="Tian Y."/>
            <person name="Yue Z."/>
            <person name="Xu Y."/>
        </authorList>
    </citation>
    <scope>NUCLEOTIDE SEQUENCE [LARGE SCALE GENOMIC DNA]</scope>
    <source>
        <strain evidence="2">cv. Dabenzi</strain>
    </source>
</reference>
<evidence type="ECO:0000313" key="1">
    <source>
        <dbReference type="EMBL" id="OWM72668.1"/>
    </source>
</evidence>
<organism evidence="1 2">
    <name type="scientific">Punica granatum</name>
    <name type="common">Pomegranate</name>
    <dbReference type="NCBI Taxonomy" id="22663"/>
    <lineage>
        <taxon>Eukaryota</taxon>
        <taxon>Viridiplantae</taxon>
        <taxon>Streptophyta</taxon>
        <taxon>Embryophyta</taxon>
        <taxon>Tracheophyta</taxon>
        <taxon>Spermatophyta</taxon>
        <taxon>Magnoliopsida</taxon>
        <taxon>eudicotyledons</taxon>
        <taxon>Gunneridae</taxon>
        <taxon>Pentapetalae</taxon>
        <taxon>rosids</taxon>
        <taxon>malvids</taxon>
        <taxon>Myrtales</taxon>
        <taxon>Lythraceae</taxon>
        <taxon>Punica</taxon>
    </lineage>
</organism>
<accession>A0A218WJH8</accession>
<comment type="caution">
    <text evidence="1">The sequence shown here is derived from an EMBL/GenBank/DDBJ whole genome shotgun (WGS) entry which is preliminary data.</text>
</comment>
<evidence type="ECO:0000313" key="2">
    <source>
        <dbReference type="Proteomes" id="UP000197138"/>
    </source>
</evidence>
<gene>
    <name evidence="1" type="ORF">CDL15_Pgr005257</name>
</gene>
<dbReference type="EMBL" id="MTKT01004266">
    <property type="protein sequence ID" value="OWM72668.1"/>
    <property type="molecule type" value="Genomic_DNA"/>
</dbReference>
<sequence>MNGDCARLISPRTVTNSSQGRVRVVRNPLNVMARLTKVVGRNGTRRGSACTRVTHGTRFFFRLECDVGGFKSKI</sequence>
<protein>
    <submittedName>
        <fullName evidence="1">Uncharacterized protein</fullName>
    </submittedName>
</protein>